<gene>
    <name evidence="1" type="ORF">S01H1_65292</name>
</gene>
<reference evidence="1" key="1">
    <citation type="journal article" date="2014" name="Front. Microbiol.">
        <title>High frequency of phylogenetically diverse reductive dehalogenase-homologous genes in deep subseafloor sedimentary metagenomes.</title>
        <authorList>
            <person name="Kawai M."/>
            <person name="Futagami T."/>
            <person name="Toyoda A."/>
            <person name="Takaki Y."/>
            <person name="Nishi S."/>
            <person name="Hori S."/>
            <person name="Arai W."/>
            <person name="Tsubouchi T."/>
            <person name="Morono Y."/>
            <person name="Uchiyama I."/>
            <person name="Ito T."/>
            <person name="Fujiyama A."/>
            <person name="Inagaki F."/>
            <person name="Takami H."/>
        </authorList>
    </citation>
    <scope>NUCLEOTIDE SEQUENCE</scope>
    <source>
        <strain evidence="1">Expedition CK06-06</strain>
    </source>
</reference>
<dbReference type="EMBL" id="BARS01043090">
    <property type="protein sequence ID" value="GAG35907.1"/>
    <property type="molecule type" value="Genomic_DNA"/>
</dbReference>
<feature type="non-terminal residue" evidence="1">
    <location>
        <position position="1"/>
    </location>
</feature>
<comment type="caution">
    <text evidence="1">The sequence shown here is derived from an EMBL/GenBank/DDBJ whole genome shotgun (WGS) entry which is preliminary data.</text>
</comment>
<proteinExistence type="predicted"/>
<protein>
    <submittedName>
        <fullName evidence="1">Uncharacterized protein</fullName>
    </submittedName>
</protein>
<sequence length="136" mass="14405">LIALASSAGTIDDSIQKVIQELAKLTINVQGFPANARGTRSFSIVCAVANQAYQGNDMIVPEGMSLLIKSYPVNPVGSLVRVASAQSDATNLNSSWPLMPNEAVGYQVQNADQMYVSATVAGLLVVFSVEKAEFKI</sequence>
<accession>X0XKP7</accession>
<name>X0XKP7_9ZZZZ</name>
<dbReference type="AlphaFoldDB" id="X0XKP7"/>
<evidence type="ECO:0000313" key="1">
    <source>
        <dbReference type="EMBL" id="GAG35907.1"/>
    </source>
</evidence>
<organism evidence="1">
    <name type="scientific">marine sediment metagenome</name>
    <dbReference type="NCBI Taxonomy" id="412755"/>
    <lineage>
        <taxon>unclassified sequences</taxon>
        <taxon>metagenomes</taxon>
        <taxon>ecological metagenomes</taxon>
    </lineage>
</organism>